<dbReference type="GO" id="GO:0005829">
    <property type="term" value="C:cytosol"/>
    <property type="evidence" value="ECO:0007669"/>
    <property type="project" value="TreeGrafter"/>
</dbReference>
<evidence type="ECO:0000259" key="9">
    <source>
        <dbReference type="SMART" id="SM00650"/>
    </source>
</evidence>
<evidence type="ECO:0000256" key="4">
    <source>
        <dbReference type="ARBA" id="ARBA00022679"/>
    </source>
</evidence>
<feature type="binding site" evidence="7 8">
    <location>
        <position position="27"/>
    </location>
    <ligand>
        <name>S-adenosyl-L-methionine</name>
        <dbReference type="ChEBI" id="CHEBI:59789"/>
    </ligand>
</feature>
<dbReference type="InterPro" id="IPR020598">
    <property type="entry name" value="rRNA_Ade_methylase_Trfase_N"/>
</dbReference>
<dbReference type="EC" id="2.1.1.182" evidence="7"/>
<comment type="similarity">
    <text evidence="7">Belongs to the class I-like SAM-binding methyltransferase superfamily. rRNA adenine N(6)-methyltransferase family. RsmA subfamily.</text>
</comment>
<dbReference type="InterPro" id="IPR011530">
    <property type="entry name" value="rRNA_adenine_dimethylase"/>
</dbReference>
<evidence type="ECO:0000256" key="6">
    <source>
        <dbReference type="ARBA" id="ARBA00022884"/>
    </source>
</evidence>
<name>A0A1F5B2B8_9BACT</name>
<keyword evidence="4 7" id="KW-0808">Transferase</keyword>
<evidence type="ECO:0000313" key="10">
    <source>
        <dbReference type="EMBL" id="OGD24694.1"/>
    </source>
</evidence>
<dbReference type="PROSITE" id="PS51689">
    <property type="entry name" value="SAM_RNA_A_N6_MT"/>
    <property type="match status" value="1"/>
</dbReference>
<dbReference type="Gene3D" id="3.40.50.150">
    <property type="entry name" value="Vaccinia Virus protein VP39"/>
    <property type="match status" value="1"/>
</dbReference>
<reference evidence="10 11" key="1">
    <citation type="journal article" date="2016" name="Nat. Commun.">
        <title>Thousands of microbial genomes shed light on interconnected biogeochemical processes in an aquifer system.</title>
        <authorList>
            <person name="Anantharaman K."/>
            <person name="Brown C.T."/>
            <person name="Hug L.A."/>
            <person name="Sharon I."/>
            <person name="Castelle C.J."/>
            <person name="Probst A.J."/>
            <person name="Thomas B.C."/>
            <person name="Singh A."/>
            <person name="Wilkins M.J."/>
            <person name="Karaoz U."/>
            <person name="Brodie E.L."/>
            <person name="Williams K.H."/>
            <person name="Hubbard S.S."/>
            <person name="Banfield J.F."/>
        </authorList>
    </citation>
    <scope>NUCLEOTIDE SEQUENCE [LARGE SCALE GENOMIC DNA]</scope>
</reference>
<organism evidence="10 11">
    <name type="scientific">Candidatus Azambacteria bacterium RIFCSPHIGHO2_01_FULL_40_24</name>
    <dbReference type="NCBI Taxonomy" id="1797301"/>
    <lineage>
        <taxon>Bacteria</taxon>
        <taxon>Candidatus Azamiibacteriota</taxon>
    </lineage>
</organism>
<dbReference type="InterPro" id="IPR001737">
    <property type="entry name" value="KsgA/Erm"/>
</dbReference>
<evidence type="ECO:0000256" key="3">
    <source>
        <dbReference type="ARBA" id="ARBA00022603"/>
    </source>
</evidence>
<dbReference type="InterPro" id="IPR023165">
    <property type="entry name" value="rRNA_Ade_diMease-like_C"/>
</dbReference>
<evidence type="ECO:0000313" key="11">
    <source>
        <dbReference type="Proteomes" id="UP000176431"/>
    </source>
</evidence>
<keyword evidence="6 7" id="KW-0694">RNA-binding</keyword>
<dbReference type="AlphaFoldDB" id="A0A1F5B2B8"/>
<evidence type="ECO:0000256" key="1">
    <source>
        <dbReference type="ARBA" id="ARBA00022490"/>
    </source>
</evidence>
<feature type="domain" description="Ribosomal RNA adenine methylase transferase N-terminal" evidence="9">
    <location>
        <begin position="34"/>
        <end position="232"/>
    </location>
</feature>
<dbReference type="Gene3D" id="1.10.8.100">
    <property type="entry name" value="Ribosomal RNA adenine dimethylase-like, domain 2"/>
    <property type="match status" value="1"/>
</dbReference>
<feature type="binding site" evidence="7 8">
    <location>
        <position position="82"/>
    </location>
    <ligand>
        <name>S-adenosyl-L-methionine</name>
        <dbReference type="ChEBI" id="CHEBI:59789"/>
    </ligand>
</feature>
<dbReference type="NCBIfam" id="TIGR00755">
    <property type="entry name" value="ksgA"/>
    <property type="match status" value="1"/>
</dbReference>
<comment type="catalytic activity">
    <reaction evidence="7">
        <text>adenosine(1518)/adenosine(1519) in 16S rRNA + 4 S-adenosyl-L-methionine = N(6)-dimethyladenosine(1518)/N(6)-dimethyladenosine(1519) in 16S rRNA + 4 S-adenosyl-L-homocysteine + 4 H(+)</text>
        <dbReference type="Rhea" id="RHEA:19609"/>
        <dbReference type="Rhea" id="RHEA-COMP:10232"/>
        <dbReference type="Rhea" id="RHEA-COMP:10233"/>
        <dbReference type="ChEBI" id="CHEBI:15378"/>
        <dbReference type="ChEBI" id="CHEBI:57856"/>
        <dbReference type="ChEBI" id="CHEBI:59789"/>
        <dbReference type="ChEBI" id="CHEBI:74411"/>
        <dbReference type="ChEBI" id="CHEBI:74493"/>
        <dbReference type="EC" id="2.1.1.182"/>
    </reaction>
</comment>
<evidence type="ECO:0000256" key="5">
    <source>
        <dbReference type="ARBA" id="ARBA00022691"/>
    </source>
</evidence>
<dbReference type="SMART" id="SM00650">
    <property type="entry name" value="rADc"/>
    <property type="match status" value="1"/>
</dbReference>
<feature type="binding site" evidence="7 8">
    <location>
        <position position="149"/>
    </location>
    <ligand>
        <name>S-adenosyl-L-methionine</name>
        <dbReference type="ChEBI" id="CHEBI:59789"/>
    </ligand>
</feature>
<comment type="caution">
    <text evidence="10">The sequence shown here is derived from an EMBL/GenBank/DDBJ whole genome shotgun (WGS) entry which is preliminary data.</text>
</comment>
<keyword evidence="3 7" id="KW-0489">Methyltransferase</keyword>
<dbReference type="Pfam" id="PF00398">
    <property type="entry name" value="RrnaAD"/>
    <property type="match status" value="1"/>
</dbReference>
<keyword evidence="2 7" id="KW-0698">rRNA processing</keyword>
<dbReference type="HAMAP" id="MF_00607">
    <property type="entry name" value="16SrRNA_methyltr_A"/>
    <property type="match status" value="1"/>
</dbReference>
<comment type="subcellular location">
    <subcellularLocation>
        <location evidence="7">Cytoplasm</location>
    </subcellularLocation>
</comment>
<proteinExistence type="inferred from homology"/>
<dbReference type="InterPro" id="IPR029063">
    <property type="entry name" value="SAM-dependent_MTases_sf"/>
</dbReference>
<gene>
    <name evidence="7" type="primary">rsmA</name>
    <name evidence="7" type="synonym">ksgA</name>
    <name evidence="10" type="ORF">A2819_03085</name>
</gene>
<feature type="binding site" evidence="7 8">
    <location>
        <position position="107"/>
    </location>
    <ligand>
        <name>S-adenosyl-L-methionine</name>
        <dbReference type="ChEBI" id="CHEBI:59789"/>
    </ligand>
</feature>
<feature type="binding site" evidence="7 8">
    <location>
        <position position="54"/>
    </location>
    <ligand>
        <name>S-adenosyl-L-methionine</name>
        <dbReference type="ChEBI" id="CHEBI:59789"/>
    </ligand>
</feature>
<dbReference type="GO" id="GO:0003723">
    <property type="term" value="F:RNA binding"/>
    <property type="evidence" value="ECO:0007669"/>
    <property type="project" value="UniProtKB-UniRule"/>
</dbReference>
<keyword evidence="1 7" id="KW-0963">Cytoplasm</keyword>
<keyword evidence="5 7" id="KW-0949">S-adenosyl-L-methionine</keyword>
<accession>A0A1F5B2B8</accession>
<dbReference type="SUPFAM" id="SSF53335">
    <property type="entry name" value="S-adenosyl-L-methionine-dependent methyltransferases"/>
    <property type="match status" value="1"/>
</dbReference>
<dbReference type="EMBL" id="MEYK01000036">
    <property type="protein sequence ID" value="OGD24694.1"/>
    <property type="molecule type" value="Genomic_DNA"/>
</dbReference>
<sequence>MDLTNKFEVKALLKKYNSKPEKHLGQHFILLKGALKKMIDAAEIKKTDTIIEVGPGLGTLTQELAKNPACRQANGAKIIAIEKDPLMVDILKETVANYKNVKIIQADASHFSVSDSDSESDTEGFGDKMRINRGRKEKERNHGYKIVANLPYNVATFLIRKWLESEKPPKTMILMIQKEVAQRIVAKPPRSNLLGISVQFYADAEIINYVKKELFWPKPKVDAAIIKIVPRKKPPVVNREIFFKVLKAGFSQPRKQLMGNLSKKLKVSREELALIFRNLDISDKIRAENLSLSHWQNLARRLIHN</sequence>
<protein>
    <recommendedName>
        <fullName evidence="7">Ribosomal RNA small subunit methyltransferase A</fullName>
        <ecNumber evidence="7">2.1.1.182</ecNumber>
    </recommendedName>
    <alternativeName>
        <fullName evidence="7">16S rRNA (adenine(1518)-N(6)/adenine(1519)-N(6))-dimethyltransferase</fullName>
    </alternativeName>
    <alternativeName>
        <fullName evidence="7">16S rRNA dimethyladenosine transferase</fullName>
    </alternativeName>
    <alternativeName>
        <fullName evidence="7">16S rRNA dimethylase</fullName>
    </alternativeName>
    <alternativeName>
        <fullName evidence="7">S-adenosylmethionine-6-N', N'-adenosyl(rRNA) dimethyltransferase</fullName>
    </alternativeName>
</protein>
<evidence type="ECO:0000256" key="8">
    <source>
        <dbReference type="PROSITE-ProRule" id="PRU01026"/>
    </source>
</evidence>
<dbReference type="GO" id="GO:0052908">
    <property type="term" value="F:16S rRNA (adenine(1518)-N(6)/adenine(1519)-N(6))-dimethyltransferase activity"/>
    <property type="evidence" value="ECO:0007669"/>
    <property type="project" value="UniProtKB-EC"/>
</dbReference>
<comment type="function">
    <text evidence="7">Specifically dimethylates two adjacent adenosines (A1518 and A1519) in the loop of a conserved hairpin near the 3'-end of 16S rRNA in the 30S particle. May play a critical role in biogenesis of 30S subunits.</text>
</comment>
<dbReference type="CDD" id="cd02440">
    <property type="entry name" value="AdoMet_MTases"/>
    <property type="match status" value="1"/>
</dbReference>
<dbReference type="Proteomes" id="UP000176431">
    <property type="component" value="Unassembled WGS sequence"/>
</dbReference>
<feature type="binding site" evidence="7 8">
    <location>
        <position position="29"/>
    </location>
    <ligand>
        <name>S-adenosyl-L-methionine</name>
        <dbReference type="ChEBI" id="CHEBI:59789"/>
    </ligand>
</feature>
<evidence type="ECO:0000256" key="2">
    <source>
        <dbReference type="ARBA" id="ARBA00022552"/>
    </source>
</evidence>
<dbReference type="PANTHER" id="PTHR11727:SF7">
    <property type="entry name" value="DIMETHYLADENOSINE TRANSFERASE-RELATED"/>
    <property type="match status" value="1"/>
</dbReference>
<evidence type="ECO:0000256" key="7">
    <source>
        <dbReference type="HAMAP-Rule" id="MF_00607"/>
    </source>
</evidence>
<dbReference type="PANTHER" id="PTHR11727">
    <property type="entry name" value="DIMETHYLADENOSINE TRANSFERASE"/>
    <property type="match status" value="1"/>
</dbReference>